<feature type="domain" description="GST N-terminal" evidence="1">
    <location>
        <begin position="6"/>
        <end position="87"/>
    </location>
</feature>
<feature type="non-terminal residue" evidence="2">
    <location>
        <position position="1"/>
    </location>
</feature>
<accession>A0A382M5W8</accession>
<sequence length="209" mass="23512">VSDSHPSLKLYITQNSPYARLARITVLEKGLEGKVKQILAQTRSIDSPYYEINPSGRVPCLILPDGTRLEESQLVCSYLDNLDNAPMFGAPPGSNGFHIQRLEAMARGLADGVSVWIREGFRPQQERSPGVIDHERNRAARLIEVWETEVMHPVMGGKLSNMAQMTLIVALHLERWNPDFKWRHGHPNLVNWAESLAVRPSIRDTMPVG</sequence>
<dbReference type="SUPFAM" id="SSF47616">
    <property type="entry name" value="GST C-terminal domain-like"/>
    <property type="match status" value="1"/>
</dbReference>
<organism evidence="2">
    <name type="scientific">marine metagenome</name>
    <dbReference type="NCBI Taxonomy" id="408172"/>
    <lineage>
        <taxon>unclassified sequences</taxon>
        <taxon>metagenomes</taxon>
        <taxon>ecological metagenomes</taxon>
    </lineage>
</organism>
<gene>
    <name evidence="2" type="ORF">METZ01_LOCUS296872</name>
</gene>
<proteinExistence type="predicted"/>
<dbReference type="InterPro" id="IPR036249">
    <property type="entry name" value="Thioredoxin-like_sf"/>
</dbReference>
<dbReference type="InterPro" id="IPR004045">
    <property type="entry name" value="Glutathione_S-Trfase_N"/>
</dbReference>
<dbReference type="PANTHER" id="PTHR43968">
    <property type="match status" value="1"/>
</dbReference>
<dbReference type="InterPro" id="IPR036282">
    <property type="entry name" value="Glutathione-S-Trfase_C_sf"/>
</dbReference>
<name>A0A382M5W8_9ZZZZ</name>
<dbReference type="Gene3D" id="3.40.30.10">
    <property type="entry name" value="Glutaredoxin"/>
    <property type="match status" value="1"/>
</dbReference>
<dbReference type="InterPro" id="IPR050983">
    <property type="entry name" value="GST_Omega/HSP26"/>
</dbReference>
<evidence type="ECO:0000259" key="1">
    <source>
        <dbReference type="PROSITE" id="PS50404"/>
    </source>
</evidence>
<dbReference type="Gene3D" id="1.20.1050.10">
    <property type="match status" value="1"/>
</dbReference>
<dbReference type="PANTHER" id="PTHR43968:SF6">
    <property type="entry name" value="GLUTATHIONE S-TRANSFERASE OMEGA"/>
    <property type="match status" value="1"/>
</dbReference>
<evidence type="ECO:0000313" key="2">
    <source>
        <dbReference type="EMBL" id="SVC44018.1"/>
    </source>
</evidence>
<dbReference type="Pfam" id="PF13409">
    <property type="entry name" value="GST_N_2"/>
    <property type="match status" value="1"/>
</dbReference>
<dbReference type="PROSITE" id="PS50404">
    <property type="entry name" value="GST_NTER"/>
    <property type="match status" value="1"/>
</dbReference>
<dbReference type="EMBL" id="UINC01091337">
    <property type="protein sequence ID" value="SVC44018.1"/>
    <property type="molecule type" value="Genomic_DNA"/>
</dbReference>
<protein>
    <recommendedName>
        <fullName evidence="1">GST N-terminal domain-containing protein</fullName>
    </recommendedName>
</protein>
<dbReference type="AlphaFoldDB" id="A0A382M5W8"/>
<reference evidence="2" key="1">
    <citation type="submission" date="2018-05" db="EMBL/GenBank/DDBJ databases">
        <authorList>
            <person name="Lanie J.A."/>
            <person name="Ng W.-L."/>
            <person name="Kazmierczak K.M."/>
            <person name="Andrzejewski T.M."/>
            <person name="Davidsen T.M."/>
            <person name="Wayne K.J."/>
            <person name="Tettelin H."/>
            <person name="Glass J.I."/>
            <person name="Rusch D."/>
            <person name="Podicherti R."/>
            <person name="Tsui H.-C.T."/>
            <person name="Winkler M.E."/>
        </authorList>
    </citation>
    <scope>NUCLEOTIDE SEQUENCE</scope>
</reference>
<dbReference type="SUPFAM" id="SSF52833">
    <property type="entry name" value="Thioredoxin-like"/>
    <property type="match status" value="1"/>
</dbReference>
<dbReference type="GO" id="GO:0005737">
    <property type="term" value="C:cytoplasm"/>
    <property type="evidence" value="ECO:0007669"/>
    <property type="project" value="TreeGrafter"/>
</dbReference>